<dbReference type="PANTHER" id="PTHR48470">
    <property type="entry name" value="CELL DIVISION CONTROL PROTEIN 48 C ISOFORM 1"/>
    <property type="match status" value="1"/>
</dbReference>
<evidence type="ECO:0000259" key="3">
    <source>
        <dbReference type="Pfam" id="PF00004"/>
    </source>
</evidence>
<dbReference type="PANTHER" id="PTHR48470:SF1">
    <property type="entry name" value="CELL DIVISION CONTROL PROTEIN 48 C ISOFORM 1"/>
    <property type="match status" value="1"/>
</dbReference>
<feature type="domain" description="AAA ATPase AAA+ lid" evidence="4">
    <location>
        <begin position="267"/>
        <end position="297"/>
    </location>
</feature>
<dbReference type="Pfam" id="PF17862">
    <property type="entry name" value="AAA_lid_3"/>
    <property type="match status" value="2"/>
</dbReference>
<dbReference type="Gene3D" id="3.40.50.300">
    <property type="entry name" value="P-loop containing nucleotide triphosphate hydrolases"/>
    <property type="match status" value="2"/>
</dbReference>
<dbReference type="Gene3D" id="1.10.8.60">
    <property type="match status" value="1"/>
</dbReference>
<dbReference type="GO" id="GO:0016887">
    <property type="term" value="F:ATP hydrolysis activity"/>
    <property type="evidence" value="ECO:0007669"/>
    <property type="project" value="InterPro"/>
</dbReference>
<dbReference type="EMBL" id="BLLF01003990">
    <property type="protein sequence ID" value="GFH28683.1"/>
    <property type="molecule type" value="Genomic_DNA"/>
</dbReference>
<evidence type="ECO:0000256" key="1">
    <source>
        <dbReference type="RuleBase" id="RU003651"/>
    </source>
</evidence>
<dbReference type="InterPro" id="IPR003959">
    <property type="entry name" value="ATPase_AAA_core"/>
</dbReference>
<dbReference type="Pfam" id="PF00004">
    <property type="entry name" value="AAA"/>
    <property type="match status" value="2"/>
</dbReference>
<evidence type="ECO:0000259" key="4">
    <source>
        <dbReference type="Pfam" id="PF17862"/>
    </source>
</evidence>
<dbReference type="InterPro" id="IPR041569">
    <property type="entry name" value="AAA_lid_3"/>
</dbReference>
<evidence type="ECO:0000256" key="2">
    <source>
        <dbReference type="SAM" id="MobiDB-lite"/>
    </source>
</evidence>
<feature type="region of interest" description="Disordered" evidence="2">
    <location>
        <begin position="387"/>
        <end position="420"/>
    </location>
</feature>
<accession>A0A6A0A8C2</accession>
<dbReference type="InterPro" id="IPR027417">
    <property type="entry name" value="P-loop_NTPase"/>
</dbReference>
<feature type="domain" description="ATPase AAA-type core" evidence="3">
    <location>
        <begin position="1"/>
        <end position="117"/>
    </location>
</feature>
<name>A0A6A0A8C2_HAELA</name>
<dbReference type="AlphaFoldDB" id="A0A6A0A8C2"/>
<feature type="non-terminal residue" evidence="5">
    <location>
        <position position="420"/>
    </location>
</feature>
<dbReference type="PROSITE" id="PS00674">
    <property type="entry name" value="AAA"/>
    <property type="match status" value="2"/>
</dbReference>
<dbReference type="InterPro" id="IPR055278">
    <property type="entry name" value="CDC48c"/>
</dbReference>
<protein>
    <submittedName>
        <fullName evidence="5">Uncharacterized protein</fullName>
    </submittedName>
</protein>
<sequence length="420" mass="44479">ESEAKLRSLFQEAADLAPCIVFIDEIDAIAPKRETAQREMERRIVAQMLTCMDDLSAPSSTATDASQQQQEAAEHETGCNAALAARSHVVVIGATNRPDSLDPALRRAGRFDREITLGIPSESARAKILSVITRRLRLEGNFDFARIAKRTPGFVGADLMALVKEAAALAVTRIFSHLGSQPTTSHPAPAPAALLTEMDGIDGRQGVFLVAATNRPDMIDPALLRPGRLDKVLYVPLPPPDGRASILVALTRRTPLAPDVDVRKVGLSKQCDGFSGADLAALVREASVLALKQAMQQEASGSCHVSAQAAQVPSSPSPVPVVLVHAAHFEAALQRVQPSVSRKDTRVYEALRRSLRGNLRSRMQDVGPPTEAVSCDAPAVDPGAEACADASMHPGSSKRAGVFPASTPGGSEGAPEPMLI</sequence>
<feature type="compositionally biased region" description="Low complexity" evidence="2">
    <location>
        <begin position="56"/>
        <end position="71"/>
    </location>
</feature>
<keyword evidence="6" id="KW-1185">Reference proteome</keyword>
<feature type="domain" description="ATPase AAA-type core" evidence="3">
    <location>
        <begin position="183"/>
        <end position="237"/>
    </location>
</feature>
<feature type="non-terminal residue" evidence="5">
    <location>
        <position position="1"/>
    </location>
</feature>
<comment type="similarity">
    <text evidence="1">Belongs to the AAA ATPase family.</text>
</comment>
<dbReference type="SUPFAM" id="SSF52540">
    <property type="entry name" value="P-loop containing nucleoside triphosphate hydrolases"/>
    <property type="match status" value="2"/>
</dbReference>
<dbReference type="InterPro" id="IPR003960">
    <property type="entry name" value="ATPase_AAA_CS"/>
</dbReference>
<evidence type="ECO:0000313" key="5">
    <source>
        <dbReference type="EMBL" id="GFH28683.1"/>
    </source>
</evidence>
<dbReference type="GO" id="GO:0005524">
    <property type="term" value="F:ATP binding"/>
    <property type="evidence" value="ECO:0007669"/>
    <property type="project" value="UniProtKB-KW"/>
</dbReference>
<gene>
    <name evidence="5" type="ORF">HaLaN_27218</name>
</gene>
<dbReference type="Proteomes" id="UP000485058">
    <property type="component" value="Unassembled WGS sequence"/>
</dbReference>
<proteinExistence type="inferred from homology"/>
<comment type="caution">
    <text evidence="5">The sequence shown here is derived from an EMBL/GenBank/DDBJ whole genome shotgun (WGS) entry which is preliminary data.</text>
</comment>
<reference evidence="5 6" key="1">
    <citation type="submission" date="2020-02" db="EMBL/GenBank/DDBJ databases">
        <title>Draft genome sequence of Haematococcus lacustris strain NIES-144.</title>
        <authorList>
            <person name="Morimoto D."/>
            <person name="Nakagawa S."/>
            <person name="Yoshida T."/>
            <person name="Sawayama S."/>
        </authorList>
    </citation>
    <scope>NUCLEOTIDE SEQUENCE [LARGE SCALE GENOMIC DNA]</scope>
    <source>
        <strain evidence="5 6">NIES-144</strain>
    </source>
</reference>
<feature type="domain" description="AAA ATPase AAA+ lid" evidence="4">
    <location>
        <begin position="141"/>
        <end position="177"/>
    </location>
</feature>
<organism evidence="5 6">
    <name type="scientific">Haematococcus lacustris</name>
    <name type="common">Green alga</name>
    <name type="synonym">Haematococcus pluvialis</name>
    <dbReference type="NCBI Taxonomy" id="44745"/>
    <lineage>
        <taxon>Eukaryota</taxon>
        <taxon>Viridiplantae</taxon>
        <taxon>Chlorophyta</taxon>
        <taxon>core chlorophytes</taxon>
        <taxon>Chlorophyceae</taxon>
        <taxon>CS clade</taxon>
        <taxon>Chlamydomonadales</taxon>
        <taxon>Haematococcaceae</taxon>
        <taxon>Haematococcus</taxon>
    </lineage>
</organism>
<keyword evidence="1" id="KW-0067">ATP-binding</keyword>
<feature type="region of interest" description="Disordered" evidence="2">
    <location>
        <begin position="56"/>
        <end position="78"/>
    </location>
</feature>
<dbReference type="Gene3D" id="6.10.20.150">
    <property type="match status" value="1"/>
</dbReference>
<evidence type="ECO:0000313" key="6">
    <source>
        <dbReference type="Proteomes" id="UP000485058"/>
    </source>
</evidence>
<keyword evidence="1" id="KW-0547">Nucleotide-binding</keyword>